<protein>
    <recommendedName>
        <fullName evidence="5">DUF3558 domain-containing protein</fullName>
    </recommendedName>
</protein>
<keyword evidence="4" id="KW-1185">Reference proteome</keyword>
<proteinExistence type="predicted"/>
<feature type="compositionally biased region" description="Basic and acidic residues" evidence="1">
    <location>
        <begin position="55"/>
        <end position="67"/>
    </location>
</feature>
<feature type="region of interest" description="Disordered" evidence="1">
    <location>
        <begin position="53"/>
        <end position="84"/>
    </location>
</feature>
<sequence length="176" mass="17619">MRKELAAGAVAAGLLLTGCSTGAAPADQPPNGSNRAAAAKSLEVSDPCSLLAPEQAKELGLEQEPKPADSGGKPGCQYESGTPGGPGWGVFVAVDAKRTFQQFTEAEQKAQKLDIGGYPAAKVNDPTGCTLVVDVADNGSLLVSALVRSGAPIAVGTSCDAAKRTTEAALKTLPAA</sequence>
<keyword evidence="2" id="KW-0732">Signal</keyword>
<dbReference type="AlphaFoldDB" id="A0A1H3SNP2"/>
<evidence type="ECO:0000313" key="4">
    <source>
        <dbReference type="Proteomes" id="UP000199529"/>
    </source>
</evidence>
<evidence type="ECO:0000256" key="2">
    <source>
        <dbReference type="SAM" id="SignalP"/>
    </source>
</evidence>
<feature type="signal peptide" evidence="2">
    <location>
        <begin position="1"/>
        <end position="23"/>
    </location>
</feature>
<name>A0A1H3SNP2_9PSEU</name>
<organism evidence="3 4">
    <name type="scientific">Saccharopolyspora shandongensis</name>
    <dbReference type="NCBI Taxonomy" id="418495"/>
    <lineage>
        <taxon>Bacteria</taxon>
        <taxon>Bacillati</taxon>
        <taxon>Actinomycetota</taxon>
        <taxon>Actinomycetes</taxon>
        <taxon>Pseudonocardiales</taxon>
        <taxon>Pseudonocardiaceae</taxon>
        <taxon>Saccharopolyspora</taxon>
    </lineage>
</organism>
<dbReference type="EMBL" id="FNOK01000067">
    <property type="protein sequence ID" value="SDZ39151.1"/>
    <property type="molecule type" value="Genomic_DNA"/>
</dbReference>
<dbReference type="STRING" id="418495.SAMN05216215_106739"/>
<dbReference type="RefSeq" id="WP_177226960.1">
    <property type="nucleotide sequence ID" value="NZ_FNOK01000067.1"/>
</dbReference>
<accession>A0A1H3SNP2</accession>
<dbReference type="PROSITE" id="PS51257">
    <property type="entry name" value="PROKAR_LIPOPROTEIN"/>
    <property type="match status" value="1"/>
</dbReference>
<evidence type="ECO:0008006" key="5">
    <source>
        <dbReference type="Google" id="ProtNLM"/>
    </source>
</evidence>
<evidence type="ECO:0000313" key="3">
    <source>
        <dbReference type="EMBL" id="SDZ39151.1"/>
    </source>
</evidence>
<gene>
    <name evidence="3" type="ORF">SAMN05216215_106739</name>
</gene>
<reference evidence="4" key="1">
    <citation type="submission" date="2016-10" db="EMBL/GenBank/DDBJ databases">
        <authorList>
            <person name="Varghese N."/>
            <person name="Submissions S."/>
        </authorList>
    </citation>
    <scope>NUCLEOTIDE SEQUENCE [LARGE SCALE GENOMIC DNA]</scope>
    <source>
        <strain evidence="4">CGMCC 4.3530</strain>
    </source>
</reference>
<evidence type="ECO:0000256" key="1">
    <source>
        <dbReference type="SAM" id="MobiDB-lite"/>
    </source>
</evidence>
<feature type="chain" id="PRO_5011793866" description="DUF3558 domain-containing protein" evidence="2">
    <location>
        <begin position="24"/>
        <end position="176"/>
    </location>
</feature>
<dbReference type="Pfam" id="PF12079">
    <property type="entry name" value="DUF3558"/>
    <property type="match status" value="1"/>
</dbReference>
<feature type="region of interest" description="Disordered" evidence="1">
    <location>
        <begin position="19"/>
        <end position="40"/>
    </location>
</feature>
<dbReference type="InterPro" id="IPR024520">
    <property type="entry name" value="DUF3558"/>
</dbReference>
<dbReference type="Proteomes" id="UP000199529">
    <property type="component" value="Unassembled WGS sequence"/>
</dbReference>